<evidence type="ECO:0008006" key="5">
    <source>
        <dbReference type="Google" id="ProtNLM"/>
    </source>
</evidence>
<evidence type="ECO:0000256" key="2">
    <source>
        <dbReference type="SAM" id="Phobius"/>
    </source>
</evidence>
<feature type="region of interest" description="Disordered" evidence="1">
    <location>
        <begin position="207"/>
        <end position="229"/>
    </location>
</feature>
<keyword evidence="2" id="KW-0812">Transmembrane</keyword>
<reference evidence="3 4" key="1">
    <citation type="journal article" date="2019" name="New Phytol.">
        <title>Comparative genomics reveals unique wood-decay strategies and fruiting body development in the Schizophyllaceae.</title>
        <authorList>
            <person name="Almasi E."/>
            <person name="Sahu N."/>
            <person name="Krizsan K."/>
            <person name="Balint B."/>
            <person name="Kovacs G.M."/>
            <person name="Kiss B."/>
            <person name="Cseklye J."/>
            <person name="Drula E."/>
            <person name="Henrissat B."/>
            <person name="Nagy I."/>
            <person name="Chovatia M."/>
            <person name="Adam C."/>
            <person name="LaButti K."/>
            <person name="Lipzen A."/>
            <person name="Riley R."/>
            <person name="Grigoriev I.V."/>
            <person name="Nagy L.G."/>
        </authorList>
    </citation>
    <scope>NUCLEOTIDE SEQUENCE [LARGE SCALE GENOMIC DNA]</scope>
    <source>
        <strain evidence="3 4">NL-1724</strain>
    </source>
</reference>
<evidence type="ECO:0000313" key="3">
    <source>
        <dbReference type="EMBL" id="TRM59250.1"/>
    </source>
</evidence>
<keyword evidence="4" id="KW-1185">Reference proteome</keyword>
<comment type="caution">
    <text evidence="3">The sequence shown here is derived from an EMBL/GenBank/DDBJ whole genome shotgun (WGS) entry which is preliminary data.</text>
</comment>
<keyword evidence="2" id="KW-1133">Transmembrane helix</keyword>
<dbReference type="EMBL" id="VDMD01000029">
    <property type="protein sequence ID" value="TRM59250.1"/>
    <property type="molecule type" value="Genomic_DNA"/>
</dbReference>
<dbReference type="AlphaFoldDB" id="A0A550C3A6"/>
<accession>A0A550C3A6</accession>
<feature type="transmembrane region" description="Helical" evidence="2">
    <location>
        <begin position="57"/>
        <end position="85"/>
    </location>
</feature>
<organism evidence="3 4">
    <name type="scientific">Schizophyllum amplum</name>
    <dbReference type="NCBI Taxonomy" id="97359"/>
    <lineage>
        <taxon>Eukaryota</taxon>
        <taxon>Fungi</taxon>
        <taxon>Dikarya</taxon>
        <taxon>Basidiomycota</taxon>
        <taxon>Agaricomycotina</taxon>
        <taxon>Agaricomycetes</taxon>
        <taxon>Agaricomycetidae</taxon>
        <taxon>Agaricales</taxon>
        <taxon>Schizophyllaceae</taxon>
        <taxon>Schizophyllum</taxon>
    </lineage>
</organism>
<sequence length="229" mass="25162">MQAGSRRHHRISSLWPSLCLAPMSPRVSNRVVTDRSSLLSGISWWLPATSTMGLTRFNAVFMVVASSIVALLLIAMTMWVFVEYVHRLGSAPLRRSPEIGMRVLNVHDAEKTAESLPASPRSTFTIGSDPFRCINRAMASSPQPHAHITGVVKAPARVLRKKSSRAAPSLIRSGRPSTTATNRWSPCSPLSRQGRDIPWFRLDDKPSEETTRYEVYPSQSAPTGGSLVG</sequence>
<keyword evidence="2" id="KW-0472">Membrane</keyword>
<dbReference type="Proteomes" id="UP000320762">
    <property type="component" value="Unassembled WGS sequence"/>
</dbReference>
<gene>
    <name evidence="3" type="ORF">BD626DRAFT_508714</name>
</gene>
<feature type="region of interest" description="Disordered" evidence="1">
    <location>
        <begin position="163"/>
        <end position="190"/>
    </location>
</feature>
<name>A0A550C3A6_9AGAR</name>
<feature type="compositionally biased region" description="Polar residues" evidence="1">
    <location>
        <begin position="175"/>
        <end position="190"/>
    </location>
</feature>
<evidence type="ECO:0000256" key="1">
    <source>
        <dbReference type="SAM" id="MobiDB-lite"/>
    </source>
</evidence>
<protein>
    <recommendedName>
        <fullName evidence="5">Copper transporter</fullName>
    </recommendedName>
</protein>
<evidence type="ECO:0000313" key="4">
    <source>
        <dbReference type="Proteomes" id="UP000320762"/>
    </source>
</evidence>
<proteinExistence type="predicted"/>